<feature type="domain" description="DUF4007" evidence="1">
    <location>
        <begin position="3"/>
        <end position="288"/>
    </location>
</feature>
<dbReference type="InterPro" id="IPR025248">
    <property type="entry name" value="DUF4007"/>
</dbReference>
<evidence type="ECO:0000313" key="2">
    <source>
        <dbReference type="EMBL" id="KNZ41724.1"/>
    </source>
</evidence>
<accession>A0A0L6TZN1</accession>
<dbReference type="RefSeq" id="WP_050740327.1">
    <property type="nucleotide sequence ID" value="NZ_LGYO01000024.1"/>
</dbReference>
<dbReference type="Proteomes" id="UP000036873">
    <property type="component" value="Unassembled WGS sequence"/>
</dbReference>
<proteinExistence type="predicted"/>
<name>A0A0L6TZN1_9FIRM</name>
<keyword evidence="3" id="KW-1185">Reference proteome</keyword>
<dbReference type="STRING" id="52689.AKG39_10370"/>
<dbReference type="AlphaFoldDB" id="A0A0L6TZN1"/>
<gene>
    <name evidence="2" type="ORF">AKG39_10370</name>
</gene>
<dbReference type="Pfam" id="PF13182">
    <property type="entry name" value="DUF4007"/>
    <property type="match status" value="1"/>
</dbReference>
<protein>
    <recommendedName>
        <fullName evidence="1">DUF4007 domain-containing protein</fullName>
    </recommendedName>
</protein>
<dbReference type="PATRIC" id="fig|52689.4.peg.1290"/>
<sequence length="292" mass="33888">MKFKGHETFYIRKGWLYKGLKNVKDQPTVFINKVENPMDVLGIGSNMVKSLRYWLQAVGLTKEAKARIREQSFTSLAEIIWENDRYLEEIGTLWLLHYSLATNKDNATAWYYFFNEFKLSEFQKEDFAQMLDNFVKIEYDSVVAKTSLEDDFTCIINTYVSRHKVNPDKVLPESNIDCPFGELGLIDLVDKKERIYRKAQPRKNMLHPLIVYAIILDQSDGKKQIRITDLLIEKCNVGKVLNLDVVSLTAYLYQIAQMGHIKVNRTAGLDVINILTDLDYLNCVKAYYDALI</sequence>
<dbReference type="EMBL" id="LGYO01000024">
    <property type="protein sequence ID" value="KNZ41724.1"/>
    <property type="molecule type" value="Genomic_DNA"/>
</dbReference>
<comment type="caution">
    <text evidence="2">The sequence shown here is derived from an EMBL/GenBank/DDBJ whole genome shotgun (WGS) entry which is preliminary data.</text>
</comment>
<evidence type="ECO:0000313" key="3">
    <source>
        <dbReference type="Proteomes" id="UP000036873"/>
    </source>
</evidence>
<reference evidence="3" key="1">
    <citation type="submission" date="2015-07" db="EMBL/GenBank/DDBJ databases">
        <title>Draft genome sequence of Acetobacterium bakii DSM 8293, a potential psychrophilic chemical producer through syngas fermentation.</title>
        <authorList>
            <person name="Song Y."/>
            <person name="Hwang S."/>
            <person name="Cho B.-K."/>
        </authorList>
    </citation>
    <scope>NUCLEOTIDE SEQUENCE [LARGE SCALE GENOMIC DNA]</scope>
    <source>
        <strain evidence="3">DSM 8239</strain>
    </source>
</reference>
<dbReference type="OrthoDB" id="747541at2"/>
<organism evidence="2 3">
    <name type="scientific">Acetobacterium bakii</name>
    <dbReference type="NCBI Taxonomy" id="52689"/>
    <lineage>
        <taxon>Bacteria</taxon>
        <taxon>Bacillati</taxon>
        <taxon>Bacillota</taxon>
        <taxon>Clostridia</taxon>
        <taxon>Eubacteriales</taxon>
        <taxon>Eubacteriaceae</taxon>
        <taxon>Acetobacterium</taxon>
    </lineage>
</organism>
<evidence type="ECO:0000259" key="1">
    <source>
        <dbReference type="Pfam" id="PF13182"/>
    </source>
</evidence>